<sequence length="129" mass="14725">MIEQNVSIAGKHLPAVDAGMDSWQLAKKRADNYLKLHQIAENEREQLLAQVTQKLMRLAPCSEQVLIERFLNTVRQELAAQQAQKLKLSEVDSLDSRGKTGPRFERSSIRVAPLQTINLRLLRSLQRTH</sequence>
<dbReference type="EMBL" id="CP124755">
    <property type="protein sequence ID" value="WGZ91312.1"/>
    <property type="molecule type" value="Genomic_DNA"/>
</dbReference>
<name>A0AA95H5G2_9GAMM</name>
<dbReference type="AlphaFoldDB" id="A0AA95H5G2"/>
<evidence type="ECO:0000313" key="1">
    <source>
        <dbReference type="EMBL" id="WGZ91312.1"/>
    </source>
</evidence>
<dbReference type="Proteomes" id="UP001300672">
    <property type="component" value="Chromosome"/>
</dbReference>
<proteinExistence type="predicted"/>
<reference evidence="1" key="2">
    <citation type="submission" date="2023-04" db="EMBL/GenBank/DDBJ databases">
        <authorList>
            <person name="Beletskiy A.V."/>
            <person name="Mardanov A.V."/>
            <person name="Ravin N.V."/>
        </authorList>
    </citation>
    <scope>NUCLEOTIDE SEQUENCE</scope>
    <source>
        <strain evidence="1">GKL-01</strain>
    </source>
</reference>
<organism evidence="1">
    <name type="scientific">Candidatus Thiocaldithrix dubininis</name>
    <dbReference type="NCBI Taxonomy" id="3080823"/>
    <lineage>
        <taxon>Bacteria</taxon>
        <taxon>Pseudomonadati</taxon>
        <taxon>Pseudomonadota</taxon>
        <taxon>Gammaproteobacteria</taxon>
        <taxon>Thiotrichales</taxon>
        <taxon>Thiotrichaceae</taxon>
        <taxon>Candidatus Thiocaldithrix</taxon>
    </lineage>
</organism>
<protein>
    <submittedName>
        <fullName evidence="1">Uncharacterized protein</fullName>
    </submittedName>
</protein>
<gene>
    <name evidence="1" type="ORF">QJT80_02290</name>
</gene>
<reference evidence="1" key="1">
    <citation type="journal article" date="2023" name="Int. J. Mol. Sci.">
        <title>Metagenomics Revealed a New Genus 'Candidatus Thiocaldithrix dubininis' gen. nov., sp. nov. and a New Species 'Candidatus Thiothrix putei' sp. nov. in the Family Thiotrichaceae, Some Members of Which Have Traits of Both Na+- and H+-Motive Energetics.</title>
        <authorList>
            <person name="Ravin N.V."/>
            <person name="Muntyan M.S."/>
            <person name="Smolyakov D.D."/>
            <person name="Rudenko T.S."/>
            <person name="Beletsky A.V."/>
            <person name="Mardanov A.V."/>
            <person name="Grabovich M.Y."/>
        </authorList>
    </citation>
    <scope>NUCLEOTIDE SEQUENCE</scope>
    <source>
        <strain evidence="1">GKL-01</strain>
    </source>
</reference>
<accession>A0AA95H5G2</accession>
<dbReference type="KEGG" id="tdu:QJT80_02290"/>